<reference evidence="2" key="1">
    <citation type="journal article" date="2015" name="Proc. Natl. Acad. Sci. U.S.A.">
        <title>Networks of energetic and metabolic interactions define dynamics in microbial communities.</title>
        <authorList>
            <person name="Embree M."/>
            <person name="Liu J.K."/>
            <person name="Al-Bassam M.M."/>
            <person name="Zengler K."/>
        </authorList>
    </citation>
    <scope>NUCLEOTIDE SEQUENCE</scope>
</reference>
<dbReference type="SUPFAM" id="SSF46565">
    <property type="entry name" value="Chaperone J-domain"/>
    <property type="match status" value="1"/>
</dbReference>
<dbReference type="EMBL" id="LNQE01000880">
    <property type="protein sequence ID" value="KUG23894.1"/>
    <property type="molecule type" value="Genomic_DNA"/>
</dbReference>
<evidence type="ECO:0000259" key="1">
    <source>
        <dbReference type="PROSITE" id="PS50076"/>
    </source>
</evidence>
<evidence type="ECO:0000313" key="2">
    <source>
        <dbReference type="EMBL" id="KUG23894.1"/>
    </source>
</evidence>
<comment type="caution">
    <text evidence="2">The sequence shown here is derived from an EMBL/GenBank/DDBJ whole genome shotgun (WGS) entry which is preliminary data.</text>
</comment>
<dbReference type="AlphaFoldDB" id="A0A0W8FSQ0"/>
<name>A0A0W8FSQ0_9ZZZZ</name>
<feature type="domain" description="J" evidence="1">
    <location>
        <begin position="157"/>
        <end position="230"/>
    </location>
</feature>
<dbReference type="InterPro" id="IPR001623">
    <property type="entry name" value="DnaJ_domain"/>
</dbReference>
<gene>
    <name evidence="2" type="ORF">ASZ90_006298</name>
</gene>
<dbReference type="PROSITE" id="PS50076">
    <property type="entry name" value="DNAJ_2"/>
    <property type="match status" value="1"/>
</dbReference>
<sequence>MLLLKDVIKSEFAAEDKKQKGCLSCGSTKNIKNRKYCSIKCRQNLRQKLNMRNGLLQALNTRYAAFYFSDRKIVLDIVPHGIKEIFRYESKRTMGNNPATDFGIMANTLGNAWWKESKRTNKNYLASQHVLKMAMRSTITDGLQRPRLMRMPNVRTEALNSLEIKKTDLHSHELNKIIKNAYRHQVKIHHPDVGGQAATFRKIHNAYKELLRWADNPVYTRRRGFYDKWYYDGENDKWVQPIPVKK</sequence>
<proteinExistence type="predicted"/>
<organism evidence="2">
    <name type="scientific">hydrocarbon metagenome</name>
    <dbReference type="NCBI Taxonomy" id="938273"/>
    <lineage>
        <taxon>unclassified sequences</taxon>
        <taxon>metagenomes</taxon>
        <taxon>ecological metagenomes</taxon>
    </lineage>
</organism>
<dbReference type="InterPro" id="IPR036869">
    <property type="entry name" value="J_dom_sf"/>
</dbReference>
<accession>A0A0W8FSQ0</accession>
<dbReference type="Gene3D" id="1.10.287.110">
    <property type="entry name" value="DnaJ domain"/>
    <property type="match status" value="1"/>
</dbReference>
<protein>
    <submittedName>
        <fullName evidence="2">Dnaj domain protein</fullName>
    </submittedName>
</protein>